<dbReference type="EMBL" id="BQNB010016072">
    <property type="protein sequence ID" value="GJT47499.1"/>
    <property type="molecule type" value="Genomic_DNA"/>
</dbReference>
<reference evidence="2" key="1">
    <citation type="journal article" date="2022" name="Int. J. Mol. Sci.">
        <title>Draft Genome of Tanacetum Coccineum: Genomic Comparison of Closely Related Tanacetum-Family Plants.</title>
        <authorList>
            <person name="Yamashiro T."/>
            <person name="Shiraishi A."/>
            <person name="Nakayama K."/>
            <person name="Satake H."/>
        </authorList>
    </citation>
    <scope>NUCLEOTIDE SEQUENCE</scope>
</reference>
<gene>
    <name evidence="2" type="ORF">Tco_0956214</name>
</gene>
<comment type="caution">
    <text evidence="2">The sequence shown here is derived from an EMBL/GenBank/DDBJ whole genome shotgun (WGS) entry which is preliminary data.</text>
</comment>
<feature type="compositionally biased region" description="Basic and acidic residues" evidence="1">
    <location>
        <begin position="216"/>
        <end position="226"/>
    </location>
</feature>
<keyword evidence="3" id="KW-1185">Reference proteome</keyword>
<sequence length="268" mass="29643">MIVPWGAGVETRAGLLRVGCGLERRGYCVVDGVAGGGVRGLGLGDAGGRVRLRRWRVLEGDGIDILAVVIEEESKGVMRCRVKGSVGRMWGWDEWERRWSHSDQYGVNEPLGVASIIMGVEWRTIKNVEFFAYLKSRQPSRPRGGGDVGGGWVGKMEAESATGRMAVRWKSGGECCVRYSARRGDWWVSAMVCGEAGGRGGGGCVRGMFKEMYGRRTRERREDRGRGGLGPRPGRSEYEEECRRWSAVESAQCIRTDEERGLACTMRN</sequence>
<reference evidence="2" key="2">
    <citation type="submission" date="2022-01" db="EMBL/GenBank/DDBJ databases">
        <authorList>
            <person name="Yamashiro T."/>
            <person name="Shiraishi A."/>
            <person name="Satake H."/>
            <person name="Nakayama K."/>
        </authorList>
    </citation>
    <scope>NUCLEOTIDE SEQUENCE</scope>
</reference>
<name>A0ABQ5E9F2_9ASTR</name>
<accession>A0ABQ5E9F2</accession>
<organism evidence="2 3">
    <name type="scientific">Tanacetum coccineum</name>
    <dbReference type="NCBI Taxonomy" id="301880"/>
    <lineage>
        <taxon>Eukaryota</taxon>
        <taxon>Viridiplantae</taxon>
        <taxon>Streptophyta</taxon>
        <taxon>Embryophyta</taxon>
        <taxon>Tracheophyta</taxon>
        <taxon>Spermatophyta</taxon>
        <taxon>Magnoliopsida</taxon>
        <taxon>eudicotyledons</taxon>
        <taxon>Gunneridae</taxon>
        <taxon>Pentapetalae</taxon>
        <taxon>asterids</taxon>
        <taxon>campanulids</taxon>
        <taxon>Asterales</taxon>
        <taxon>Asteraceae</taxon>
        <taxon>Asteroideae</taxon>
        <taxon>Anthemideae</taxon>
        <taxon>Anthemidinae</taxon>
        <taxon>Tanacetum</taxon>
    </lineage>
</organism>
<evidence type="ECO:0000313" key="3">
    <source>
        <dbReference type="Proteomes" id="UP001151760"/>
    </source>
</evidence>
<feature type="region of interest" description="Disordered" evidence="1">
    <location>
        <begin position="216"/>
        <end position="239"/>
    </location>
</feature>
<evidence type="ECO:0000256" key="1">
    <source>
        <dbReference type="SAM" id="MobiDB-lite"/>
    </source>
</evidence>
<proteinExistence type="predicted"/>
<dbReference type="Proteomes" id="UP001151760">
    <property type="component" value="Unassembled WGS sequence"/>
</dbReference>
<protein>
    <submittedName>
        <fullName evidence="2">Uncharacterized protein</fullName>
    </submittedName>
</protein>
<evidence type="ECO:0000313" key="2">
    <source>
        <dbReference type="EMBL" id="GJT47499.1"/>
    </source>
</evidence>